<dbReference type="Proteomes" id="UP001283361">
    <property type="component" value="Unassembled WGS sequence"/>
</dbReference>
<evidence type="ECO:0000313" key="1">
    <source>
        <dbReference type="EMBL" id="KAK3781715.1"/>
    </source>
</evidence>
<dbReference type="AlphaFoldDB" id="A0AAE1A5R9"/>
<reference evidence="1" key="1">
    <citation type="journal article" date="2023" name="G3 (Bethesda)">
        <title>A reference genome for the long-term kleptoplast-retaining sea slug Elysia crispata morphotype clarki.</title>
        <authorList>
            <person name="Eastman K.E."/>
            <person name="Pendleton A.L."/>
            <person name="Shaikh M.A."/>
            <person name="Suttiyut T."/>
            <person name="Ogas R."/>
            <person name="Tomko P."/>
            <person name="Gavelis G."/>
            <person name="Widhalm J.R."/>
            <person name="Wisecaver J.H."/>
        </authorList>
    </citation>
    <scope>NUCLEOTIDE SEQUENCE</scope>
    <source>
        <strain evidence="1">ECLA1</strain>
    </source>
</reference>
<name>A0AAE1A5R9_9GAST</name>
<dbReference type="EMBL" id="JAWDGP010002612">
    <property type="protein sequence ID" value="KAK3781715.1"/>
    <property type="molecule type" value="Genomic_DNA"/>
</dbReference>
<accession>A0AAE1A5R9</accession>
<organism evidence="1 2">
    <name type="scientific">Elysia crispata</name>
    <name type="common">lettuce slug</name>
    <dbReference type="NCBI Taxonomy" id="231223"/>
    <lineage>
        <taxon>Eukaryota</taxon>
        <taxon>Metazoa</taxon>
        <taxon>Spiralia</taxon>
        <taxon>Lophotrochozoa</taxon>
        <taxon>Mollusca</taxon>
        <taxon>Gastropoda</taxon>
        <taxon>Heterobranchia</taxon>
        <taxon>Euthyneura</taxon>
        <taxon>Panpulmonata</taxon>
        <taxon>Sacoglossa</taxon>
        <taxon>Placobranchoidea</taxon>
        <taxon>Plakobranchidae</taxon>
        <taxon>Elysia</taxon>
    </lineage>
</organism>
<keyword evidence="2" id="KW-1185">Reference proteome</keyword>
<proteinExistence type="predicted"/>
<gene>
    <name evidence="1" type="ORF">RRG08_043622</name>
</gene>
<evidence type="ECO:0000313" key="2">
    <source>
        <dbReference type="Proteomes" id="UP001283361"/>
    </source>
</evidence>
<sequence length="120" mass="13500">MKRESLTQDGDRIKRLEGWQAYWQSGSTGEGREVNGLFVRRRASCWLFLLAAPNLCGANCMSGKSYIRWSEASSFMRLGQYCMSGKADSQYRGTSSLFKQGLYCMSGKADSSARPRPFLD</sequence>
<comment type="caution">
    <text evidence="1">The sequence shown here is derived from an EMBL/GenBank/DDBJ whole genome shotgun (WGS) entry which is preliminary data.</text>
</comment>
<protein>
    <submittedName>
        <fullName evidence="1">Uncharacterized protein</fullName>
    </submittedName>
</protein>